<evidence type="ECO:0000313" key="1">
    <source>
        <dbReference type="EMBL" id="KAK5820033.1"/>
    </source>
</evidence>
<name>A0ABR0PFN6_GOSAR</name>
<accession>A0ABR0PFN6</accession>
<comment type="caution">
    <text evidence="1">The sequence shown here is derived from an EMBL/GenBank/DDBJ whole genome shotgun (WGS) entry which is preliminary data.</text>
</comment>
<gene>
    <name evidence="1" type="ORF">PVK06_025077</name>
</gene>
<organism evidence="1 2">
    <name type="scientific">Gossypium arboreum</name>
    <name type="common">Tree cotton</name>
    <name type="synonym">Gossypium nanking</name>
    <dbReference type="NCBI Taxonomy" id="29729"/>
    <lineage>
        <taxon>Eukaryota</taxon>
        <taxon>Viridiplantae</taxon>
        <taxon>Streptophyta</taxon>
        <taxon>Embryophyta</taxon>
        <taxon>Tracheophyta</taxon>
        <taxon>Spermatophyta</taxon>
        <taxon>Magnoliopsida</taxon>
        <taxon>eudicotyledons</taxon>
        <taxon>Gunneridae</taxon>
        <taxon>Pentapetalae</taxon>
        <taxon>rosids</taxon>
        <taxon>malvids</taxon>
        <taxon>Malvales</taxon>
        <taxon>Malvaceae</taxon>
        <taxon>Malvoideae</taxon>
        <taxon>Gossypium</taxon>
    </lineage>
</organism>
<dbReference type="EMBL" id="JARKNE010000007">
    <property type="protein sequence ID" value="KAK5820033.1"/>
    <property type="molecule type" value="Genomic_DNA"/>
</dbReference>
<evidence type="ECO:0000313" key="2">
    <source>
        <dbReference type="Proteomes" id="UP001358586"/>
    </source>
</evidence>
<reference evidence="1 2" key="1">
    <citation type="submission" date="2023-03" db="EMBL/GenBank/DDBJ databases">
        <title>WGS of Gossypium arboreum.</title>
        <authorList>
            <person name="Yu D."/>
        </authorList>
    </citation>
    <scope>NUCLEOTIDE SEQUENCE [LARGE SCALE GENOMIC DNA]</scope>
    <source>
        <tissue evidence="1">Leaf</tissue>
    </source>
</reference>
<proteinExistence type="predicted"/>
<protein>
    <submittedName>
        <fullName evidence="1">Uncharacterized protein</fullName>
    </submittedName>
</protein>
<dbReference type="Proteomes" id="UP001358586">
    <property type="component" value="Chromosome 7"/>
</dbReference>
<keyword evidence="2" id="KW-1185">Reference proteome</keyword>
<sequence>MKSREKNEWKKARVCEHIRAKVKAEKSGNTSVSKGLSGENQLQYLPKERRFTLINKHQIIEDLSLHVTKGKQGKYSKVFQSPPPHLDVCDLIDNTVLCHSLTNVDASALKDDKESNSKENCVVHKYVITKCDNQGPYIDEHFVATLHACQGPKEMRFPLFQLAVQLSKAAS</sequence>